<organism evidence="1 2">
    <name type="scientific">Glomus cerebriforme</name>
    <dbReference type="NCBI Taxonomy" id="658196"/>
    <lineage>
        <taxon>Eukaryota</taxon>
        <taxon>Fungi</taxon>
        <taxon>Fungi incertae sedis</taxon>
        <taxon>Mucoromycota</taxon>
        <taxon>Glomeromycotina</taxon>
        <taxon>Glomeromycetes</taxon>
        <taxon>Glomerales</taxon>
        <taxon>Glomeraceae</taxon>
        <taxon>Glomus</taxon>
    </lineage>
</organism>
<gene>
    <name evidence="1" type="ORF">C1645_826671</name>
</gene>
<dbReference type="OrthoDB" id="2410098at2759"/>
<reference evidence="1 2" key="1">
    <citation type="submission" date="2018-06" db="EMBL/GenBank/DDBJ databases">
        <title>Comparative genomics reveals the genomic features of Rhizophagus irregularis, R. cerebriforme, R. diaphanum and Gigaspora rosea, and their symbiotic lifestyle signature.</title>
        <authorList>
            <person name="Morin E."/>
            <person name="San Clemente H."/>
            <person name="Chen E.C.H."/>
            <person name="De La Providencia I."/>
            <person name="Hainaut M."/>
            <person name="Kuo A."/>
            <person name="Kohler A."/>
            <person name="Murat C."/>
            <person name="Tang N."/>
            <person name="Roy S."/>
            <person name="Loubradou J."/>
            <person name="Henrissat B."/>
            <person name="Grigoriev I.V."/>
            <person name="Corradi N."/>
            <person name="Roux C."/>
            <person name="Martin F.M."/>
        </authorList>
    </citation>
    <scope>NUCLEOTIDE SEQUENCE [LARGE SCALE GENOMIC DNA]</scope>
    <source>
        <strain evidence="1 2">DAOM 227022</strain>
    </source>
</reference>
<dbReference type="EMBL" id="QKYT01000273">
    <property type="protein sequence ID" value="RIA88252.1"/>
    <property type="molecule type" value="Genomic_DNA"/>
</dbReference>
<keyword evidence="2" id="KW-1185">Reference proteome</keyword>
<dbReference type="Proteomes" id="UP000265703">
    <property type="component" value="Unassembled WGS sequence"/>
</dbReference>
<dbReference type="AlphaFoldDB" id="A0A397SRB1"/>
<name>A0A397SRB1_9GLOM</name>
<evidence type="ECO:0000313" key="1">
    <source>
        <dbReference type="EMBL" id="RIA88252.1"/>
    </source>
</evidence>
<comment type="caution">
    <text evidence="1">The sequence shown here is derived from an EMBL/GenBank/DDBJ whole genome shotgun (WGS) entry which is preliminary data.</text>
</comment>
<evidence type="ECO:0000313" key="2">
    <source>
        <dbReference type="Proteomes" id="UP000265703"/>
    </source>
</evidence>
<protein>
    <submittedName>
        <fullName evidence="1">Uncharacterized protein</fullName>
    </submittedName>
</protein>
<accession>A0A397SRB1</accession>
<proteinExistence type="predicted"/>
<sequence length="180" mass="21030">MAEVNCKYLSENINKVTLNDSSNKKEVNNANKKKGYLSNEREVDNINKEKDQIFFLVSSDNEEETEDNNVKDEEDSDLKEIKVQIIVRSKNIKDPIAKTLSIKPVNYKKFIEKINLVVQKTLKKKDMLKDYTILYKAVNACGSSNEFEDELDFQEFIELQHIKKKSHAIHEEDLLEKERT</sequence>